<reference evidence="9" key="1">
    <citation type="journal article" date="2021" name="PeerJ">
        <title>Extensive microbial diversity within the chicken gut microbiome revealed by metagenomics and culture.</title>
        <authorList>
            <person name="Gilroy R."/>
            <person name="Ravi A."/>
            <person name="Getino M."/>
            <person name="Pursley I."/>
            <person name="Horton D.L."/>
            <person name="Alikhan N.F."/>
            <person name="Baker D."/>
            <person name="Gharbi K."/>
            <person name="Hall N."/>
            <person name="Watson M."/>
            <person name="Adriaenssens E.M."/>
            <person name="Foster-Nyarko E."/>
            <person name="Jarju S."/>
            <person name="Secka A."/>
            <person name="Antonio M."/>
            <person name="Oren A."/>
            <person name="Chaudhuri R.R."/>
            <person name="La Ragione R."/>
            <person name="Hildebrand F."/>
            <person name="Pallen M.J."/>
        </authorList>
    </citation>
    <scope>NUCLEOTIDE SEQUENCE</scope>
    <source>
        <strain evidence="9">ChiHjej13B12-9602</strain>
    </source>
</reference>
<dbReference type="PIRSF" id="PIRSF031134">
    <property type="entry name" value="MTRK"/>
    <property type="match status" value="1"/>
</dbReference>
<evidence type="ECO:0000313" key="10">
    <source>
        <dbReference type="Proteomes" id="UP000753256"/>
    </source>
</evidence>
<gene>
    <name evidence="9" type="primary">mtnK</name>
    <name evidence="9" type="ORF">K8V70_03370</name>
</gene>
<dbReference type="InterPro" id="IPR009212">
    <property type="entry name" value="Methylthioribose_kinase"/>
</dbReference>
<dbReference type="PANTHER" id="PTHR34273">
    <property type="entry name" value="METHYLTHIORIBOSE KINASE"/>
    <property type="match status" value="1"/>
</dbReference>
<dbReference type="NCBIfam" id="TIGR01767">
    <property type="entry name" value="MTRK"/>
    <property type="match status" value="1"/>
</dbReference>
<dbReference type="GO" id="GO:0046522">
    <property type="term" value="F:S-methyl-5-thioribose kinase activity"/>
    <property type="evidence" value="ECO:0007669"/>
    <property type="project" value="UniProtKB-EC"/>
</dbReference>
<dbReference type="Gene3D" id="3.90.1200.10">
    <property type="match status" value="1"/>
</dbReference>
<keyword evidence="5" id="KW-0547">Nucleotide-binding</keyword>
<comment type="subunit">
    <text evidence="2">Homodimer.</text>
</comment>
<name>A0A921IVQ5_9ACTN</name>
<evidence type="ECO:0000256" key="5">
    <source>
        <dbReference type="ARBA" id="ARBA00022741"/>
    </source>
</evidence>
<evidence type="ECO:0000256" key="4">
    <source>
        <dbReference type="ARBA" id="ARBA00022679"/>
    </source>
</evidence>
<dbReference type="RefSeq" id="WP_273189324.1">
    <property type="nucleotide sequence ID" value="NZ_DYUZ01000014.1"/>
</dbReference>
<dbReference type="SUPFAM" id="SSF56112">
    <property type="entry name" value="Protein kinase-like (PK-like)"/>
    <property type="match status" value="1"/>
</dbReference>
<evidence type="ECO:0000256" key="7">
    <source>
        <dbReference type="ARBA" id="ARBA00022840"/>
    </source>
</evidence>
<organism evidence="9 10">
    <name type="scientific">Enorma phocaeensis</name>
    <dbReference type="NCBI Taxonomy" id="1871019"/>
    <lineage>
        <taxon>Bacteria</taxon>
        <taxon>Bacillati</taxon>
        <taxon>Actinomycetota</taxon>
        <taxon>Coriobacteriia</taxon>
        <taxon>Coriobacteriales</taxon>
        <taxon>Coriobacteriaceae</taxon>
        <taxon>Enorma</taxon>
    </lineage>
</organism>
<protein>
    <recommendedName>
        <fullName evidence="3">S-methyl-5-thioribose kinase</fullName>
        <ecNumber evidence="3">2.7.1.100</ecNumber>
    </recommendedName>
</protein>
<dbReference type="PANTHER" id="PTHR34273:SF2">
    <property type="entry name" value="METHYLTHIORIBOSE KINASE"/>
    <property type="match status" value="1"/>
</dbReference>
<dbReference type="Proteomes" id="UP000753256">
    <property type="component" value="Unassembled WGS sequence"/>
</dbReference>
<accession>A0A921IVQ5</accession>
<proteinExistence type="inferred from homology"/>
<comment type="caution">
    <text evidence="9">The sequence shown here is derived from an EMBL/GenBank/DDBJ whole genome shotgun (WGS) entry which is preliminary data.</text>
</comment>
<dbReference type="EC" id="2.7.1.100" evidence="3"/>
<dbReference type="AlphaFoldDB" id="A0A921IVQ5"/>
<evidence type="ECO:0000256" key="3">
    <source>
        <dbReference type="ARBA" id="ARBA00012128"/>
    </source>
</evidence>
<evidence type="ECO:0000256" key="6">
    <source>
        <dbReference type="ARBA" id="ARBA00022777"/>
    </source>
</evidence>
<dbReference type="GO" id="GO:0009086">
    <property type="term" value="P:methionine biosynthetic process"/>
    <property type="evidence" value="ECO:0007669"/>
    <property type="project" value="InterPro"/>
</dbReference>
<evidence type="ECO:0000259" key="8">
    <source>
        <dbReference type="Pfam" id="PF01636"/>
    </source>
</evidence>
<evidence type="ECO:0000313" key="9">
    <source>
        <dbReference type="EMBL" id="HJG36892.1"/>
    </source>
</evidence>
<reference evidence="9" key="2">
    <citation type="submission" date="2021-09" db="EMBL/GenBank/DDBJ databases">
        <authorList>
            <person name="Gilroy R."/>
        </authorList>
    </citation>
    <scope>NUCLEOTIDE SEQUENCE</scope>
    <source>
        <strain evidence="9">ChiHjej13B12-9602</strain>
    </source>
</reference>
<dbReference type="InterPro" id="IPR002575">
    <property type="entry name" value="Aminoglycoside_PTrfase"/>
</dbReference>
<sequence>MLDKDGIIAYVLEHGFLAHGEGPVSCREIGDGNMNFIYRVKRGEESVIFKQAGDMARLSSGRPIVRERNRREARALILQNEIWPGSAPEVYRFDEDIDAMVMEDLSDYAVMRGVLLDGGARFDGFATRLGQILAANFRATSDLMADHVARKNRVRDFINPELCEISERLVFTEPIFNRAGANSVEEGNEDLVRSIVYTNEDLQREVGKLKWRFMTSSEAFIHGDLHTGSIFMRADDIKLFDSEFAFFGPAGYDLGNVLAHLLFARAHARYTGDDACASWVEAQLGQLVETFARHLAGASIPDETDPFAPALEPWVLRNVLSDAAGYCGTELLRRVVGVAKVRDLTTLEPAARADAERELLEQAVALVLNRAEYADPQSFGSLVA</sequence>
<dbReference type="Gene3D" id="3.30.200.20">
    <property type="entry name" value="Phosphorylase Kinase, domain 1"/>
    <property type="match status" value="1"/>
</dbReference>
<comment type="similarity">
    <text evidence="1">Belongs to the methylthioribose kinase family.</text>
</comment>
<keyword evidence="7" id="KW-0067">ATP-binding</keyword>
<dbReference type="Pfam" id="PF01636">
    <property type="entry name" value="APH"/>
    <property type="match status" value="1"/>
</dbReference>
<dbReference type="InterPro" id="IPR011009">
    <property type="entry name" value="Kinase-like_dom_sf"/>
</dbReference>
<keyword evidence="6 9" id="KW-0418">Kinase</keyword>
<evidence type="ECO:0000256" key="2">
    <source>
        <dbReference type="ARBA" id="ARBA00011738"/>
    </source>
</evidence>
<dbReference type="EMBL" id="DYUZ01000014">
    <property type="protein sequence ID" value="HJG36892.1"/>
    <property type="molecule type" value="Genomic_DNA"/>
</dbReference>
<evidence type="ECO:0000256" key="1">
    <source>
        <dbReference type="ARBA" id="ARBA00010165"/>
    </source>
</evidence>
<feature type="domain" description="Aminoglycoside phosphotransferase" evidence="8">
    <location>
        <begin position="29"/>
        <end position="268"/>
    </location>
</feature>
<keyword evidence="4 9" id="KW-0808">Transferase</keyword>
<dbReference type="GO" id="GO:0005524">
    <property type="term" value="F:ATP binding"/>
    <property type="evidence" value="ECO:0007669"/>
    <property type="project" value="UniProtKB-KW"/>
</dbReference>